<dbReference type="InterPro" id="IPR025715">
    <property type="entry name" value="FoP_C"/>
</dbReference>
<dbReference type="AlphaFoldDB" id="A0A813QTM9"/>
<name>A0A813QTM9_ADIRI</name>
<dbReference type="GO" id="GO:0003723">
    <property type="term" value="F:RNA binding"/>
    <property type="evidence" value="ECO:0007669"/>
    <property type="project" value="UniProtKB-KW"/>
</dbReference>
<keyword evidence="1" id="KW-0694">RNA-binding</keyword>
<evidence type="ECO:0000313" key="7">
    <source>
        <dbReference type="Proteomes" id="UP000663852"/>
    </source>
</evidence>
<evidence type="ECO:0000256" key="2">
    <source>
        <dbReference type="SAM" id="MobiDB-lite"/>
    </source>
</evidence>
<evidence type="ECO:0000313" key="6">
    <source>
        <dbReference type="Proteomes" id="UP000663828"/>
    </source>
</evidence>
<feature type="region of interest" description="Disordered" evidence="2">
    <location>
        <begin position="148"/>
        <end position="213"/>
    </location>
</feature>
<dbReference type="EMBL" id="CAJNOR010000192">
    <property type="protein sequence ID" value="CAF0834320.1"/>
    <property type="molecule type" value="Genomic_DNA"/>
</dbReference>
<dbReference type="EMBL" id="CAJNOJ010000008">
    <property type="protein sequence ID" value="CAF0772242.1"/>
    <property type="molecule type" value="Genomic_DNA"/>
</dbReference>
<dbReference type="Pfam" id="PF13865">
    <property type="entry name" value="FoP_duplication"/>
    <property type="match status" value="1"/>
</dbReference>
<feature type="compositionally biased region" description="Low complexity" evidence="2">
    <location>
        <begin position="191"/>
        <end position="207"/>
    </location>
</feature>
<proteinExistence type="predicted"/>
<comment type="caution">
    <text evidence="4">The sequence shown here is derived from an EMBL/GenBank/DDBJ whole genome shotgun (WGS) entry which is preliminary data.</text>
</comment>
<feature type="domain" description="Chromatin target of PRMT1 protein C-terminal" evidence="3">
    <location>
        <begin position="158"/>
        <end position="228"/>
    </location>
</feature>
<accession>A0A813QTM9</accession>
<keyword evidence="6" id="KW-1185">Reference proteome</keyword>
<feature type="compositionally biased region" description="Low complexity" evidence="2">
    <location>
        <begin position="151"/>
        <end position="161"/>
    </location>
</feature>
<dbReference type="SMART" id="SM01218">
    <property type="entry name" value="FoP_duplication"/>
    <property type="match status" value="1"/>
</dbReference>
<evidence type="ECO:0000313" key="5">
    <source>
        <dbReference type="EMBL" id="CAF0834320.1"/>
    </source>
</evidence>
<evidence type="ECO:0000313" key="4">
    <source>
        <dbReference type="EMBL" id="CAF0772242.1"/>
    </source>
</evidence>
<reference evidence="4" key="1">
    <citation type="submission" date="2021-02" db="EMBL/GenBank/DDBJ databases">
        <authorList>
            <person name="Nowell W R."/>
        </authorList>
    </citation>
    <scope>NUCLEOTIDE SEQUENCE</scope>
</reference>
<dbReference type="Proteomes" id="UP000663852">
    <property type="component" value="Unassembled WGS sequence"/>
</dbReference>
<feature type="compositionally biased region" description="Low complexity" evidence="2">
    <location>
        <begin position="169"/>
        <end position="185"/>
    </location>
</feature>
<protein>
    <recommendedName>
        <fullName evidence="3">Chromatin target of PRMT1 protein C-terminal domain-containing protein</fullName>
    </recommendedName>
</protein>
<dbReference type="Proteomes" id="UP000663828">
    <property type="component" value="Unassembled WGS sequence"/>
</dbReference>
<sequence length="236" mass="26505">MISGKIILKSGTHLTLNQRFSEIAKRTPTQPRIEQQTNVIIPSSRQELFRNKRPVALSIAQRLKKRSINYRIAANINRQTAAATSGRGRIFQRLTPSSRRRGRGGNHLGANAYLFGGQNGMGIRLRGQGRIGGTRAFRPRTRGYLNNNAISRISNYSSRGNRNNRGRRNGNPSNSNGNKNNFNRSNRNRGGKNANNRGRARINPNRNVTKEGLDNELEKYMSHTKLENEAVDMNAV</sequence>
<evidence type="ECO:0000259" key="3">
    <source>
        <dbReference type="SMART" id="SM01218"/>
    </source>
</evidence>
<evidence type="ECO:0000256" key="1">
    <source>
        <dbReference type="ARBA" id="ARBA00022884"/>
    </source>
</evidence>
<gene>
    <name evidence="4" type="ORF">EDS130_LOCUS3380</name>
    <name evidence="5" type="ORF">XAT740_LOCUS4626</name>
</gene>
<dbReference type="OrthoDB" id="446014at2759"/>
<organism evidence="4 7">
    <name type="scientific">Adineta ricciae</name>
    <name type="common">Rotifer</name>
    <dbReference type="NCBI Taxonomy" id="249248"/>
    <lineage>
        <taxon>Eukaryota</taxon>
        <taxon>Metazoa</taxon>
        <taxon>Spiralia</taxon>
        <taxon>Gnathifera</taxon>
        <taxon>Rotifera</taxon>
        <taxon>Eurotatoria</taxon>
        <taxon>Bdelloidea</taxon>
        <taxon>Adinetida</taxon>
        <taxon>Adinetidae</taxon>
        <taxon>Adineta</taxon>
    </lineage>
</organism>